<organism evidence="6 7">
    <name type="scientific">Micromonospora musae</name>
    <dbReference type="NCBI Taxonomy" id="1894970"/>
    <lineage>
        <taxon>Bacteria</taxon>
        <taxon>Bacillati</taxon>
        <taxon>Actinomycetota</taxon>
        <taxon>Actinomycetes</taxon>
        <taxon>Micromonosporales</taxon>
        <taxon>Micromonosporaceae</taxon>
        <taxon>Micromonospora</taxon>
    </lineage>
</organism>
<dbReference type="RefSeq" id="WP_120675133.1">
    <property type="nucleotide sequence ID" value="NZ_RAZS01000002.1"/>
</dbReference>
<proteinExistence type="predicted"/>
<dbReference type="PANTHER" id="PTHR24567:SF74">
    <property type="entry name" value="HTH-TYPE TRANSCRIPTIONAL REGULATOR ARCR"/>
    <property type="match status" value="1"/>
</dbReference>
<keyword evidence="2" id="KW-0238">DNA-binding</keyword>
<feature type="domain" description="Cyclic nucleotide-binding" evidence="4">
    <location>
        <begin position="19"/>
        <end position="104"/>
    </location>
</feature>
<keyword evidence="7" id="KW-1185">Reference proteome</keyword>
<evidence type="ECO:0000313" key="6">
    <source>
        <dbReference type="EMBL" id="RKN22589.1"/>
    </source>
</evidence>
<feature type="domain" description="HTH crp-type" evidence="5">
    <location>
        <begin position="153"/>
        <end position="226"/>
    </location>
</feature>
<keyword evidence="1" id="KW-0805">Transcription regulation</keyword>
<dbReference type="CDD" id="cd00038">
    <property type="entry name" value="CAP_ED"/>
    <property type="match status" value="1"/>
</dbReference>
<dbReference type="SUPFAM" id="SSF51206">
    <property type="entry name" value="cAMP-binding domain-like"/>
    <property type="match status" value="1"/>
</dbReference>
<dbReference type="Gene3D" id="2.60.120.10">
    <property type="entry name" value="Jelly Rolls"/>
    <property type="match status" value="1"/>
</dbReference>
<evidence type="ECO:0000259" key="5">
    <source>
        <dbReference type="PROSITE" id="PS51063"/>
    </source>
</evidence>
<dbReference type="InterPro" id="IPR014710">
    <property type="entry name" value="RmlC-like_jellyroll"/>
</dbReference>
<dbReference type="EMBL" id="RAZS01000002">
    <property type="protein sequence ID" value="RKN22589.1"/>
    <property type="molecule type" value="Genomic_DNA"/>
</dbReference>
<gene>
    <name evidence="6" type="ORF">D7147_08060</name>
</gene>
<dbReference type="InterPro" id="IPR000595">
    <property type="entry name" value="cNMP-bd_dom"/>
</dbReference>
<evidence type="ECO:0000259" key="4">
    <source>
        <dbReference type="PROSITE" id="PS50042"/>
    </source>
</evidence>
<evidence type="ECO:0000256" key="3">
    <source>
        <dbReference type="ARBA" id="ARBA00023163"/>
    </source>
</evidence>
<dbReference type="SUPFAM" id="SSF46785">
    <property type="entry name" value="Winged helix' DNA-binding domain"/>
    <property type="match status" value="1"/>
</dbReference>
<dbReference type="InterPro" id="IPR036388">
    <property type="entry name" value="WH-like_DNA-bd_sf"/>
</dbReference>
<dbReference type="InterPro" id="IPR018490">
    <property type="entry name" value="cNMP-bd_dom_sf"/>
</dbReference>
<evidence type="ECO:0000256" key="1">
    <source>
        <dbReference type="ARBA" id="ARBA00023015"/>
    </source>
</evidence>
<evidence type="ECO:0000313" key="7">
    <source>
        <dbReference type="Proteomes" id="UP000271548"/>
    </source>
</evidence>
<dbReference type="Gene3D" id="1.10.10.10">
    <property type="entry name" value="Winged helix-like DNA-binding domain superfamily/Winged helix DNA-binding domain"/>
    <property type="match status" value="1"/>
</dbReference>
<dbReference type="Pfam" id="PF13545">
    <property type="entry name" value="HTH_Crp_2"/>
    <property type="match status" value="1"/>
</dbReference>
<accession>A0ABX9RFW7</accession>
<sequence length="246" mass="27198">MGHQHHRPTIDRDWPVGTLLGCLDPDIRTEMLRLGTTIPIKPGDRILREGEVGNHLVLLREAVVKVTVNLVDGRQALLAIRVSGDLVGEISALNDTPRTATVTSCGAGSISVIYKRDWSPFLHRRPEAALALARTTAARFRWANRRRIDFTSYPAKVRLARILAELASAHGQVVDAGRTVGIALTQQELASLCGAAEPTVEKALRELREADVLQTGYRQIIVRDLAALRRLAHMPDSSQQWMDRSL</sequence>
<dbReference type="InterPro" id="IPR012318">
    <property type="entry name" value="HTH_CRP"/>
</dbReference>
<keyword evidence="3" id="KW-0804">Transcription</keyword>
<dbReference type="PROSITE" id="PS50042">
    <property type="entry name" value="CNMP_BINDING_3"/>
    <property type="match status" value="1"/>
</dbReference>
<dbReference type="PROSITE" id="PS51063">
    <property type="entry name" value="HTH_CRP_2"/>
    <property type="match status" value="1"/>
</dbReference>
<dbReference type="SMART" id="SM00419">
    <property type="entry name" value="HTH_CRP"/>
    <property type="match status" value="1"/>
</dbReference>
<dbReference type="PANTHER" id="PTHR24567">
    <property type="entry name" value="CRP FAMILY TRANSCRIPTIONAL REGULATORY PROTEIN"/>
    <property type="match status" value="1"/>
</dbReference>
<comment type="caution">
    <text evidence="6">The sequence shown here is derived from an EMBL/GenBank/DDBJ whole genome shotgun (WGS) entry which is preliminary data.</text>
</comment>
<name>A0ABX9RFW7_9ACTN</name>
<dbReference type="Pfam" id="PF00027">
    <property type="entry name" value="cNMP_binding"/>
    <property type="match status" value="1"/>
</dbReference>
<reference evidence="6 7" key="1">
    <citation type="submission" date="2018-09" db="EMBL/GenBank/DDBJ databases">
        <title>Micromonospora sp. nov. MS1-9, isolated from a root of Musa sp.</title>
        <authorList>
            <person name="Kuncharoen N."/>
            <person name="Kudo T."/>
            <person name="Ohkuma M."/>
            <person name="Yuki M."/>
            <person name="Tanasupawat S."/>
        </authorList>
    </citation>
    <scope>NUCLEOTIDE SEQUENCE [LARGE SCALE GENOMIC DNA]</scope>
    <source>
        <strain evidence="6 7">NGC1-4</strain>
    </source>
</reference>
<protein>
    <submittedName>
        <fullName evidence="6">Crp/Fnr family transcriptional regulator</fullName>
    </submittedName>
</protein>
<dbReference type="SMART" id="SM00100">
    <property type="entry name" value="cNMP"/>
    <property type="match status" value="1"/>
</dbReference>
<dbReference type="InterPro" id="IPR036390">
    <property type="entry name" value="WH_DNA-bd_sf"/>
</dbReference>
<dbReference type="Proteomes" id="UP000271548">
    <property type="component" value="Unassembled WGS sequence"/>
</dbReference>
<evidence type="ECO:0000256" key="2">
    <source>
        <dbReference type="ARBA" id="ARBA00023125"/>
    </source>
</evidence>
<dbReference type="InterPro" id="IPR050397">
    <property type="entry name" value="Env_Response_Regulators"/>
</dbReference>